<dbReference type="KEGG" id="dpx:DAPPUDRAFT_240598"/>
<dbReference type="OrthoDB" id="9982946at2759"/>
<evidence type="ECO:0000256" key="1">
    <source>
        <dbReference type="ARBA" id="ARBA00006914"/>
    </source>
</evidence>
<dbReference type="GO" id="GO:0035494">
    <property type="term" value="P:SNARE complex disassembly"/>
    <property type="evidence" value="ECO:0007669"/>
    <property type="project" value="InterPro"/>
</dbReference>
<proteinExistence type="inferred from homology"/>
<dbReference type="eggNOG" id="KOG0741">
    <property type="taxonomic scope" value="Eukaryota"/>
</dbReference>
<dbReference type="STRING" id="6669.E9GBX8"/>
<feature type="domain" description="CDC48 N-terminal subdomain" evidence="5">
    <location>
        <begin position="9"/>
        <end position="91"/>
    </location>
</feature>
<comment type="subcellular location">
    <subcellularLocation>
        <location evidence="4">Cytoplasm</location>
    </subcellularLocation>
</comment>
<dbReference type="EMBL" id="GL732538">
    <property type="protein sequence ID" value="EFX83076.1"/>
    <property type="molecule type" value="Genomic_DNA"/>
</dbReference>
<gene>
    <name evidence="6" type="ORF">DAPPUDRAFT_240598</name>
</gene>
<dbReference type="SUPFAM" id="SSF50692">
    <property type="entry name" value="ADC-like"/>
    <property type="match status" value="1"/>
</dbReference>
<dbReference type="PhylomeDB" id="E9GBX8"/>
<dbReference type="GO" id="GO:0046872">
    <property type="term" value="F:metal ion binding"/>
    <property type="evidence" value="ECO:0007669"/>
    <property type="project" value="UniProtKB-UniRule"/>
</dbReference>
<sequence>MSNLMLDSGMKAAKCPKEELSLTDCAFVNPEDFNDSVKHIEVSTSPEQCFVFTVKSHKDVLQSTIGFNKLQRKWATLSIGQDIDVRPFKFDINKHTLATIILEVDFHDKKR</sequence>
<keyword evidence="2 4" id="KW-0547">Nucleotide-binding</keyword>
<dbReference type="GO" id="GO:0005524">
    <property type="term" value="F:ATP binding"/>
    <property type="evidence" value="ECO:0007669"/>
    <property type="project" value="UniProtKB-UniRule"/>
</dbReference>
<keyword evidence="4" id="KW-0813">Transport</keyword>
<comment type="similarity">
    <text evidence="1 4">Belongs to the AAA ATPase family.</text>
</comment>
<evidence type="ECO:0000256" key="3">
    <source>
        <dbReference type="ARBA" id="ARBA00022840"/>
    </source>
</evidence>
<dbReference type="InterPro" id="IPR003338">
    <property type="entry name" value="CDC4_N-term_subdom"/>
</dbReference>
<comment type="function">
    <text evidence="4">Required for vesicle-mediated transport. Catalyzes the fusion of transport vesicles within the Golgi cisternae. Is also required for transport from the endoplasmic reticulum to the Golgi stack. Seems to function as a fusion protein required for the delivery of cargo proteins to all compartments of the Golgi stack independent of vesicle origin.</text>
</comment>
<protein>
    <recommendedName>
        <fullName evidence="4">Vesicle-fusing ATPase</fullName>
        <ecNumber evidence="4">3.6.4.6</ecNumber>
    </recommendedName>
</protein>
<dbReference type="InParanoid" id="E9GBX8"/>
<evidence type="ECO:0000313" key="6">
    <source>
        <dbReference type="EMBL" id="EFX83076.1"/>
    </source>
</evidence>
<keyword evidence="4" id="KW-0931">ER-Golgi transport</keyword>
<evidence type="ECO:0000259" key="5">
    <source>
        <dbReference type="SMART" id="SM01073"/>
    </source>
</evidence>
<dbReference type="PANTHER" id="PTHR23078:SF3">
    <property type="entry name" value="VESICLE-FUSING ATPASE"/>
    <property type="match status" value="1"/>
</dbReference>
<comment type="catalytic activity">
    <reaction evidence="4">
        <text>ATP + H2O = ADP + phosphate + H(+)</text>
        <dbReference type="Rhea" id="RHEA:13065"/>
        <dbReference type="ChEBI" id="CHEBI:15377"/>
        <dbReference type="ChEBI" id="CHEBI:15378"/>
        <dbReference type="ChEBI" id="CHEBI:30616"/>
        <dbReference type="ChEBI" id="CHEBI:43474"/>
        <dbReference type="ChEBI" id="CHEBI:456216"/>
        <dbReference type="EC" id="3.6.4.6"/>
    </reaction>
</comment>
<comment type="cofactor">
    <cofactor evidence="4">
        <name>Mg(2+)</name>
        <dbReference type="ChEBI" id="CHEBI:18420"/>
    </cofactor>
    <text evidence="4">Binds 1 Mg(2+) ion per subunit.</text>
</comment>
<evidence type="ECO:0000256" key="4">
    <source>
        <dbReference type="RuleBase" id="RU367045"/>
    </source>
</evidence>
<dbReference type="Pfam" id="PF02359">
    <property type="entry name" value="CDC48_N"/>
    <property type="match status" value="1"/>
</dbReference>
<dbReference type="GO" id="GO:0005737">
    <property type="term" value="C:cytoplasm"/>
    <property type="evidence" value="ECO:0007669"/>
    <property type="project" value="UniProtKB-SubCell"/>
</dbReference>
<dbReference type="PANTHER" id="PTHR23078">
    <property type="entry name" value="VESICULAR-FUSION PROTEIN NSF"/>
    <property type="match status" value="1"/>
</dbReference>
<keyword evidence="4" id="KW-0378">Hydrolase</keyword>
<dbReference type="InterPro" id="IPR039812">
    <property type="entry name" value="Vesicle-fus_ATPase"/>
</dbReference>
<keyword evidence="4" id="KW-0963">Cytoplasm</keyword>
<dbReference type="Gene3D" id="2.40.40.20">
    <property type="match status" value="1"/>
</dbReference>
<keyword evidence="3 4" id="KW-0067">ATP-binding</keyword>
<dbReference type="SMART" id="SM01073">
    <property type="entry name" value="CDC48_N"/>
    <property type="match status" value="1"/>
</dbReference>
<dbReference type="InterPro" id="IPR009010">
    <property type="entry name" value="Asp_de-COase-like_dom_sf"/>
</dbReference>
<keyword evidence="4" id="KW-0460">Magnesium</keyword>
<evidence type="ECO:0000256" key="2">
    <source>
        <dbReference type="ARBA" id="ARBA00022741"/>
    </source>
</evidence>
<keyword evidence="4" id="KW-0653">Protein transport</keyword>
<dbReference type="FunFam" id="2.40.40.20:FF:000006">
    <property type="entry name" value="vesicle-fusing ATPase isoform X1"/>
    <property type="match status" value="1"/>
</dbReference>
<evidence type="ECO:0000313" key="7">
    <source>
        <dbReference type="Proteomes" id="UP000000305"/>
    </source>
</evidence>
<reference evidence="6 7" key="1">
    <citation type="journal article" date="2011" name="Science">
        <title>The ecoresponsive genome of Daphnia pulex.</title>
        <authorList>
            <person name="Colbourne J.K."/>
            <person name="Pfrender M.E."/>
            <person name="Gilbert D."/>
            <person name="Thomas W.K."/>
            <person name="Tucker A."/>
            <person name="Oakley T.H."/>
            <person name="Tokishita S."/>
            <person name="Aerts A."/>
            <person name="Arnold G.J."/>
            <person name="Basu M.K."/>
            <person name="Bauer D.J."/>
            <person name="Caceres C.E."/>
            <person name="Carmel L."/>
            <person name="Casola C."/>
            <person name="Choi J.H."/>
            <person name="Detter J.C."/>
            <person name="Dong Q."/>
            <person name="Dusheyko S."/>
            <person name="Eads B.D."/>
            <person name="Frohlich T."/>
            <person name="Geiler-Samerotte K.A."/>
            <person name="Gerlach D."/>
            <person name="Hatcher P."/>
            <person name="Jogdeo S."/>
            <person name="Krijgsveld J."/>
            <person name="Kriventseva E.V."/>
            <person name="Kultz D."/>
            <person name="Laforsch C."/>
            <person name="Lindquist E."/>
            <person name="Lopez J."/>
            <person name="Manak J.R."/>
            <person name="Muller J."/>
            <person name="Pangilinan J."/>
            <person name="Patwardhan R.P."/>
            <person name="Pitluck S."/>
            <person name="Pritham E.J."/>
            <person name="Rechtsteiner A."/>
            <person name="Rho M."/>
            <person name="Rogozin I.B."/>
            <person name="Sakarya O."/>
            <person name="Salamov A."/>
            <person name="Schaack S."/>
            <person name="Shapiro H."/>
            <person name="Shiga Y."/>
            <person name="Skalitzky C."/>
            <person name="Smith Z."/>
            <person name="Souvorov A."/>
            <person name="Sung W."/>
            <person name="Tang Z."/>
            <person name="Tsuchiya D."/>
            <person name="Tu H."/>
            <person name="Vos H."/>
            <person name="Wang M."/>
            <person name="Wolf Y.I."/>
            <person name="Yamagata H."/>
            <person name="Yamada T."/>
            <person name="Ye Y."/>
            <person name="Shaw J.R."/>
            <person name="Andrews J."/>
            <person name="Crease T.J."/>
            <person name="Tang H."/>
            <person name="Lucas S.M."/>
            <person name="Robertson H.M."/>
            <person name="Bork P."/>
            <person name="Koonin E.V."/>
            <person name="Zdobnov E.M."/>
            <person name="Grigoriev I.V."/>
            <person name="Lynch M."/>
            <person name="Boore J.L."/>
        </authorList>
    </citation>
    <scope>NUCLEOTIDE SEQUENCE [LARGE SCALE GENOMIC DNA]</scope>
</reference>
<dbReference type="AlphaFoldDB" id="E9GBX8"/>
<keyword evidence="4" id="KW-0479">Metal-binding</keyword>
<dbReference type="HOGENOM" id="CLU_172763_0_0_1"/>
<dbReference type="GO" id="GO:0015031">
    <property type="term" value="P:protein transport"/>
    <property type="evidence" value="ECO:0007669"/>
    <property type="project" value="UniProtKB-KW"/>
</dbReference>
<accession>E9GBX8</accession>
<dbReference type="GO" id="GO:0016887">
    <property type="term" value="F:ATP hydrolysis activity"/>
    <property type="evidence" value="ECO:0007669"/>
    <property type="project" value="InterPro"/>
</dbReference>
<dbReference type="EC" id="3.6.4.6" evidence="4"/>
<keyword evidence="7" id="KW-1185">Reference proteome</keyword>
<dbReference type="Proteomes" id="UP000000305">
    <property type="component" value="Unassembled WGS sequence"/>
</dbReference>
<name>E9GBX8_DAPPU</name>
<organism evidence="6 7">
    <name type="scientific">Daphnia pulex</name>
    <name type="common">Water flea</name>
    <dbReference type="NCBI Taxonomy" id="6669"/>
    <lineage>
        <taxon>Eukaryota</taxon>
        <taxon>Metazoa</taxon>
        <taxon>Ecdysozoa</taxon>
        <taxon>Arthropoda</taxon>
        <taxon>Crustacea</taxon>
        <taxon>Branchiopoda</taxon>
        <taxon>Diplostraca</taxon>
        <taxon>Cladocera</taxon>
        <taxon>Anomopoda</taxon>
        <taxon>Daphniidae</taxon>
        <taxon>Daphnia</taxon>
    </lineage>
</organism>